<accession>A0AAJ7WVT2</accession>
<comment type="subcellular location">
    <subcellularLocation>
        <location evidence="1">Nucleus</location>
    </subcellularLocation>
</comment>
<organism evidence="11 12">
    <name type="scientific">Petromyzon marinus</name>
    <name type="common">Sea lamprey</name>
    <dbReference type="NCBI Taxonomy" id="7757"/>
    <lineage>
        <taxon>Eukaryota</taxon>
        <taxon>Metazoa</taxon>
        <taxon>Chordata</taxon>
        <taxon>Craniata</taxon>
        <taxon>Vertebrata</taxon>
        <taxon>Cyclostomata</taxon>
        <taxon>Hyperoartia</taxon>
        <taxon>Petromyzontiformes</taxon>
        <taxon>Petromyzontidae</taxon>
        <taxon>Petromyzon</taxon>
    </lineage>
</organism>
<dbReference type="PANTHER" id="PTHR10032:SF217">
    <property type="entry name" value="TRANSCRIPTION FACTOR OVO-LIKE 1-RELATED"/>
    <property type="match status" value="1"/>
</dbReference>
<evidence type="ECO:0000256" key="1">
    <source>
        <dbReference type="ARBA" id="ARBA00004123"/>
    </source>
</evidence>
<dbReference type="PROSITE" id="PS50157">
    <property type="entry name" value="ZINC_FINGER_C2H2_2"/>
    <property type="match status" value="2"/>
</dbReference>
<dbReference type="PANTHER" id="PTHR10032">
    <property type="entry name" value="ZINC FINGER PROTEIN WITH KRAB AND SCAN DOMAINS"/>
    <property type="match status" value="1"/>
</dbReference>
<keyword evidence="5 8" id="KW-0863">Zinc-finger</keyword>
<keyword evidence="4" id="KW-0677">Repeat</keyword>
<feature type="domain" description="C2H2-type" evidence="10">
    <location>
        <begin position="15"/>
        <end position="42"/>
    </location>
</feature>
<dbReference type="FunFam" id="3.30.160.60:FF:001250">
    <property type="entry name" value="putative transcription factor ovo-like protein 3"/>
    <property type="match status" value="1"/>
</dbReference>
<dbReference type="GO" id="GO:0000981">
    <property type="term" value="F:DNA-binding transcription factor activity, RNA polymerase II-specific"/>
    <property type="evidence" value="ECO:0007669"/>
    <property type="project" value="TreeGrafter"/>
</dbReference>
<evidence type="ECO:0000256" key="8">
    <source>
        <dbReference type="PROSITE-ProRule" id="PRU00042"/>
    </source>
</evidence>
<dbReference type="InterPro" id="IPR013087">
    <property type="entry name" value="Znf_C2H2_type"/>
</dbReference>
<evidence type="ECO:0000259" key="10">
    <source>
        <dbReference type="PROSITE" id="PS50157"/>
    </source>
</evidence>
<proteinExistence type="inferred from homology"/>
<dbReference type="GO" id="GO:0000978">
    <property type="term" value="F:RNA polymerase II cis-regulatory region sequence-specific DNA binding"/>
    <property type="evidence" value="ECO:0007669"/>
    <property type="project" value="TreeGrafter"/>
</dbReference>
<evidence type="ECO:0000256" key="4">
    <source>
        <dbReference type="ARBA" id="ARBA00022737"/>
    </source>
</evidence>
<dbReference type="GO" id="GO:0008270">
    <property type="term" value="F:zinc ion binding"/>
    <property type="evidence" value="ECO:0007669"/>
    <property type="project" value="UniProtKB-KW"/>
</dbReference>
<evidence type="ECO:0000256" key="9">
    <source>
        <dbReference type="SAM" id="MobiDB-lite"/>
    </source>
</evidence>
<sequence>MLNRHVKCHSGVKRHVCPFCAKGFNDTFDLKRHVRTHTGVRPYKCQACDKAFTQRCSLESHLHKIHSLRQLYSFKERRSKLFVCEICGFTASDPESYHDHLRLLHPDSAALRKHRRRAIITASGSPSSSLSSTTTTTTATASPSPPSSSSTTVTAALAAEYTGAQAGK</sequence>
<dbReference type="Pfam" id="PF13465">
    <property type="entry name" value="zf-H2C2_2"/>
    <property type="match status" value="1"/>
</dbReference>
<keyword evidence="7" id="KW-0539">Nucleus</keyword>
<dbReference type="SMART" id="SM00355">
    <property type="entry name" value="ZnF_C2H2"/>
    <property type="match status" value="3"/>
</dbReference>
<dbReference type="AlphaFoldDB" id="A0AAJ7WVT2"/>
<keyword evidence="11" id="KW-1185">Reference proteome</keyword>
<dbReference type="SUPFAM" id="SSF57667">
    <property type="entry name" value="beta-beta-alpha zinc fingers"/>
    <property type="match status" value="2"/>
</dbReference>
<feature type="region of interest" description="Disordered" evidence="9">
    <location>
        <begin position="120"/>
        <end position="154"/>
    </location>
</feature>
<dbReference type="GO" id="GO:0045892">
    <property type="term" value="P:negative regulation of DNA-templated transcription"/>
    <property type="evidence" value="ECO:0007669"/>
    <property type="project" value="UniProtKB-ARBA"/>
</dbReference>
<keyword evidence="3" id="KW-0479">Metal-binding</keyword>
<dbReference type="Gene3D" id="3.30.160.60">
    <property type="entry name" value="Classic Zinc Finger"/>
    <property type="match status" value="2"/>
</dbReference>
<protein>
    <submittedName>
        <fullName evidence="12">Transcription factor Ovo-like 1</fullName>
    </submittedName>
</protein>
<dbReference type="InterPro" id="IPR027756">
    <property type="entry name" value="Ovo-like"/>
</dbReference>
<evidence type="ECO:0000313" key="11">
    <source>
        <dbReference type="Proteomes" id="UP001318040"/>
    </source>
</evidence>
<dbReference type="PROSITE" id="PS00028">
    <property type="entry name" value="ZINC_FINGER_C2H2_1"/>
    <property type="match status" value="2"/>
</dbReference>
<dbReference type="GO" id="GO:0051241">
    <property type="term" value="P:negative regulation of multicellular organismal process"/>
    <property type="evidence" value="ECO:0007669"/>
    <property type="project" value="UniProtKB-ARBA"/>
</dbReference>
<keyword evidence="6" id="KW-0862">Zinc</keyword>
<gene>
    <name evidence="12" type="primary">LOC116943233</name>
</gene>
<dbReference type="FunFam" id="3.30.160.60:FF:000452">
    <property type="entry name" value="Transcription factor Ovo-like 2"/>
    <property type="match status" value="1"/>
</dbReference>
<evidence type="ECO:0000256" key="6">
    <source>
        <dbReference type="ARBA" id="ARBA00022833"/>
    </source>
</evidence>
<dbReference type="Proteomes" id="UP001318040">
    <property type="component" value="Chromosome 17"/>
</dbReference>
<dbReference type="KEGG" id="pmrn:116943233"/>
<feature type="compositionally biased region" description="Low complexity" evidence="9">
    <location>
        <begin position="121"/>
        <end position="154"/>
    </location>
</feature>
<evidence type="ECO:0000256" key="3">
    <source>
        <dbReference type="ARBA" id="ARBA00022723"/>
    </source>
</evidence>
<name>A0AAJ7WVT2_PETMA</name>
<comment type="similarity">
    <text evidence="2">Belongs to the krueppel C2H2-type zinc-finger protein family.</text>
</comment>
<dbReference type="GO" id="GO:0010837">
    <property type="term" value="P:regulation of keratinocyte proliferation"/>
    <property type="evidence" value="ECO:0007669"/>
    <property type="project" value="UniProtKB-ARBA"/>
</dbReference>
<dbReference type="GO" id="GO:0005634">
    <property type="term" value="C:nucleus"/>
    <property type="evidence" value="ECO:0007669"/>
    <property type="project" value="UniProtKB-SubCell"/>
</dbReference>
<evidence type="ECO:0000256" key="5">
    <source>
        <dbReference type="ARBA" id="ARBA00022771"/>
    </source>
</evidence>
<evidence type="ECO:0000256" key="7">
    <source>
        <dbReference type="ARBA" id="ARBA00023242"/>
    </source>
</evidence>
<dbReference type="GO" id="GO:0045596">
    <property type="term" value="P:negative regulation of cell differentiation"/>
    <property type="evidence" value="ECO:0007669"/>
    <property type="project" value="UniProtKB-ARBA"/>
</dbReference>
<dbReference type="RefSeq" id="XP_032811820.1">
    <property type="nucleotide sequence ID" value="XM_032955929.1"/>
</dbReference>
<feature type="domain" description="C2H2-type" evidence="10">
    <location>
        <begin position="43"/>
        <end position="71"/>
    </location>
</feature>
<dbReference type="GO" id="GO:0009968">
    <property type="term" value="P:negative regulation of signal transduction"/>
    <property type="evidence" value="ECO:0007669"/>
    <property type="project" value="UniProtKB-ARBA"/>
</dbReference>
<dbReference type="GO" id="GO:0009913">
    <property type="term" value="P:epidermal cell differentiation"/>
    <property type="evidence" value="ECO:0007669"/>
    <property type="project" value="TreeGrafter"/>
</dbReference>
<reference evidence="12" key="1">
    <citation type="submission" date="2025-08" db="UniProtKB">
        <authorList>
            <consortium name="RefSeq"/>
        </authorList>
    </citation>
    <scope>IDENTIFICATION</scope>
    <source>
        <tissue evidence="12">Sperm</tissue>
    </source>
</reference>
<evidence type="ECO:0000313" key="12">
    <source>
        <dbReference type="RefSeq" id="XP_032811820.1"/>
    </source>
</evidence>
<dbReference type="InterPro" id="IPR036236">
    <property type="entry name" value="Znf_C2H2_sf"/>
</dbReference>
<evidence type="ECO:0000256" key="2">
    <source>
        <dbReference type="ARBA" id="ARBA00006991"/>
    </source>
</evidence>
<dbReference type="GO" id="GO:0045616">
    <property type="term" value="P:regulation of keratinocyte differentiation"/>
    <property type="evidence" value="ECO:0007669"/>
    <property type="project" value="UniProtKB-ARBA"/>
</dbReference>